<feature type="compositionally biased region" description="Pro residues" evidence="1">
    <location>
        <begin position="327"/>
        <end position="359"/>
    </location>
</feature>
<feature type="domain" description="LysM" evidence="2">
    <location>
        <begin position="1109"/>
        <end position="1155"/>
    </location>
</feature>
<reference evidence="3 4" key="1">
    <citation type="journal article" date="2015" name="Antonie Van Leeuwenhoek">
        <title>Streptomyces klenkii sp. nov., isolated from deep marine sediment.</title>
        <authorList>
            <person name="Veyisoglu A."/>
            <person name="Sahin N."/>
        </authorList>
    </citation>
    <scope>NUCLEOTIDE SEQUENCE [LARGE SCALE GENOMIC DNA]</scope>
    <source>
        <strain evidence="3 4">KCTC 29202</strain>
    </source>
</reference>
<dbReference type="Gene3D" id="3.10.350.10">
    <property type="entry name" value="LysM domain"/>
    <property type="match status" value="1"/>
</dbReference>
<dbReference type="NCBIfam" id="TIGR02243">
    <property type="entry name" value="putative baseplate assembly protein"/>
    <property type="match status" value="1"/>
</dbReference>
<name>A0A3B0BWB9_9ACTN</name>
<accession>A0A3B0BWB9</accession>
<feature type="compositionally biased region" description="Low complexity" evidence="1">
    <location>
        <begin position="299"/>
        <end position="310"/>
    </location>
</feature>
<dbReference type="Proteomes" id="UP000270343">
    <property type="component" value="Unassembled WGS sequence"/>
</dbReference>
<dbReference type="RefSeq" id="WP_120752895.1">
    <property type="nucleotide sequence ID" value="NZ_JBIBGF010000001.1"/>
</dbReference>
<evidence type="ECO:0000259" key="2">
    <source>
        <dbReference type="PROSITE" id="PS51782"/>
    </source>
</evidence>
<sequence>MSGPTCSCGCRTTTPVRIWNRPGLPAVAYRTGTHGQFLDTMLARLSDAQHQPLAGLTHRRPDDPSIALLDGWAVIADILTFYQERIANEGYLATATEADSLTRLGRLVGHRPRPALAAGTFLAYTLDPGTRATIPAGSQVKSTPAPGALPQTFETSEAVEARAAWNRLPVRRTVPPDLTPQAAATAPSVELSGIHPGLRPGDRLLLGFAATGEGQVRTVHSIKPDPAGNRTTVAFTSPDLVSEYAAAFDDLKSAIEDADGKRPRGPVPRLHSDDSPQPAPSDGPGTPGGPGEADHPETPDTSDTPDTPDTPGLPQPPDSEAPTVIHPIPPPPADHAPPADTPEPPDPVEPPGPPEPPGPAGFAAPGAPPPDDSGTAADPDTEHFDALRQAVLGRNLAVVPTPVPDLFLGQLAEPINRIREQMVIARAGRRREITDWLEPVAEAADRVRAVAARATGSPDLLSLRQLIDGPLGLSMGSSQSAARNGALLSLTPALAALNRPPSRPPADPRDITTPVATLFGAASDTLPRLLAATRPQLAGQLYQAMSTASVGGPDALTGIQWFRVKATPCGAALAPRAGDPPKEPLSHADDGDPRQLTLDAVYDAILPGSWIAVQKGLEAPFLRQVTDVAQPVVVDQDVAFKLTRLTLSDDLPQEYRTADARRLITVWAAGEPLPPAGTPLLDDIAGRELVLENTCEGLRPGRWLIVSGERTDVPGTTGVQGTELVMLAGVRQDAGTPGDRLVTTLVLTTELAYTYRRETAAIHGNVVPATAGETCREVLGSGDAAQAGQAFVLRRPPLTFLPAPTPGGATDTLTVRIAGVTWPSCADLSDLGPTDPGYHLRTGPDGTTCVRFGNGTHGMRLPTGQENVTAEYRMGGGSAGNVPADRINQVVSRPLGVSAVTNPLSATGGTDADDAGAIRTRVPLRLRALDRLVSLRDYEDFALAFAGIGKASARHLTDGTGRIVHVTVAAVHDAPLDPGSPLTAALRTALQQYGEPALPLRVDLRERVLLALSAGVRVLPDHTWETVEPAVRRALQDALGFTAAELGRPVHVSAAIAAAQAVPGVDHVSVDVFGGIPDDIDTVTLSLLAHRLTTVAGWVPAEPARYATSRHTVALTDTLTTVALRHGLTLDQLVALNPGVRPGMGTTDLGGELVVRRGVRAAQLVVLDPAVPETLVLRRIP</sequence>
<dbReference type="AlphaFoldDB" id="A0A3B0BWB9"/>
<dbReference type="InterPro" id="IPR018392">
    <property type="entry name" value="LysM"/>
</dbReference>
<dbReference type="CDD" id="cd00118">
    <property type="entry name" value="LysM"/>
    <property type="match status" value="1"/>
</dbReference>
<keyword evidence="4" id="KW-1185">Reference proteome</keyword>
<comment type="caution">
    <text evidence="3">The sequence shown here is derived from an EMBL/GenBank/DDBJ whole genome shotgun (WGS) entry which is preliminary data.</text>
</comment>
<dbReference type="InterPro" id="IPR036779">
    <property type="entry name" value="LysM_dom_sf"/>
</dbReference>
<evidence type="ECO:0000313" key="3">
    <source>
        <dbReference type="EMBL" id="RKN77280.1"/>
    </source>
</evidence>
<organism evidence="3 4">
    <name type="scientific">Streptomyces klenkii</name>
    <dbReference type="NCBI Taxonomy" id="1420899"/>
    <lineage>
        <taxon>Bacteria</taxon>
        <taxon>Bacillati</taxon>
        <taxon>Actinomycetota</taxon>
        <taxon>Actinomycetes</taxon>
        <taxon>Kitasatosporales</taxon>
        <taxon>Streptomycetaceae</taxon>
        <taxon>Streptomyces</taxon>
    </lineage>
</organism>
<protein>
    <submittedName>
        <fullName evidence="3">Putative baseplate assembly protein</fullName>
    </submittedName>
</protein>
<evidence type="ECO:0000256" key="1">
    <source>
        <dbReference type="SAM" id="MobiDB-lite"/>
    </source>
</evidence>
<gene>
    <name evidence="3" type="ORF">D7231_00595</name>
</gene>
<dbReference type="InterPro" id="IPR011749">
    <property type="entry name" value="CHP02243"/>
</dbReference>
<feature type="region of interest" description="Disordered" evidence="1">
    <location>
        <begin position="256"/>
        <end position="380"/>
    </location>
</feature>
<dbReference type="OrthoDB" id="266253at2"/>
<proteinExistence type="predicted"/>
<evidence type="ECO:0000313" key="4">
    <source>
        <dbReference type="Proteomes" id="UP000270343"/>
    </source>
</evidence>
<dbReference type="PROSITE" id="PS51782">
    <property type="entry name" value="LYSM"/>
    <property type="match status" value="1"/>
</dbReference>
<dbReference type="EMBL" id="RBAM01000001">
    <property type="protein sequence ID" value="RKN77280.1"/>
    <property type="molecule type" value="Genomic_DNA"/>
</dbReference>